<dbReference type="InterPro" id="IPR055370">
    <property type="entry name" value="Lsr2_DNA-bd"/>
</dbReference>
<dbReference type="EMBL" id="VFPS01000001">
    <property type="protein sequence ID" value="TQN00962.1"/>
    <property type="molecule type" value="Genomic_DNA"/>
</dbReference>
<dbReference type="Gene3D" id="3.30.60.230">
    <property type="entry name" value="Lsr2, dimerization domain"/>
    <property type="match status" value="1"/>
</dbReference>
<sequence length="114" mass="12597">MARRIIERLVDDLDGAVLDPDEGVTITFGIDKGTYEIDLSEAHAQELRNALTPYVEAARAVGGRRSSRARIVNSRQRSGYQLSEIRQWAVENGHDVPARGRVPNAVIDAYNAAH</sequence>
<keyword evidence="5" id="KW-1185">Reference proteome</keyword>
<dbReference type="InterPro" id="IPR024412">
    <property type="entry name" value="Lsr2_dim_dom"/>
</dbReference>
<dbReference type="Pfam" id="PF11774">
    <property type="entry name" value="Lsr2"/>
    <property type="match status" value="1"/>
</dbReference>
<dbReference type="Proteomes" id="UP000319804">
    <property type="component" value="Unassembled WGS sequence"/>
</dbReference>
<name>A0A543L0W9_9MICO</name>
<evidence type="ECO:0000256" key="1">
    <source>
        <dbReference type="ARBA" id="ARBA00023125"/>
    </source>
</evidence>
<reference evidence="4 5" key="1">
    <citation type="submission" date="2019-06" db="EMBL/GenBank/DDBJ databases">
        <title>Sequencing the genomes of 1000 actinobacteria strains.</title>
        <authorList>
            <person name="Klenk H.-P."/>
        </authorList>
    </citation>
    <scope>NUCLEOTIDE SEQUENCE [LARGE SCALE GENOMIC DNA]</scope>
    <source>
        <strain evidence="4 5">DSM 20427</strain>
    </source>
</reference>
<evidence type="ECO:0000259" key="3">
    <source>
        <dbReference type="Pfam" id="PF23359"/>
    </source>
</evidence>
<dbReference type="InterPro" id="IPR036625">
    <property type="entry name" value="E3-bd_dom_sf"/>
</dbReference>
<dbReference type="Pfam" id="PF23359">
    <property type="entry name" value="Lsr2_DNA-bd"/>
    <property type="match status" value="1"/>
</dbReference>
<dbReference type="RefSeq" id="WP_141381573.1">
    <property type="nucleotide sequence ID" value="NZ_BJNA01000095.1"/>
</dbReference>
<dbReference type="GO" id="GO:0016746">
    <property type="term" value="F:acyltransferase activity"/>
    <property type="evidence" value="ECO:0007669"/>
    <property type="project" value="InterPro"/>
</dbReference>
<organism evidence="4 5">
    <name type="scientific">Microbacterium lacticum</name>
    <dbReference type="NCBI Taxonomy" id="33885"/>
    <lineage>
        <taxon>Bacteria</taxon>
        <taxon>Bacillati</taxon>
        <taxon>Actinomycetota</taxon>
        <taxon>Actinomycetes</taxon>
        <taxon>Micrococcales</taxon>
        <taxon>Microbacteriaceae</taxon>
        <taxon>Microbacterium</taxon>
    </lineage>
</organism>
<dbReference type="GO" id="GO:0003677">
    <property type="term" value="F:DNA binding"/>
    <property type="evidence" value="ECO:0007669"/>
    <property type="project" value="UniProtKB-KW"/>
</dbReference>
<feature type="domain" description="Lsr2 dimerization" evidence="2">
    <location>
        <begin position="1"/>
        <end position="62"/>
    </location>
</feature>
<evidence type="ECO:0000313" key="4">
    <source>
        <dbReference type="EMBL" id="TQN00962.1"/>
    </source>
</evidence>
<dbReference type="AlphaFoldDB" id="A0A543L0W9"/>
<evidence type="ECO:0000313" key="5">
    <source>
        <dbReference type="Proteomes" id="UP000319804"/>
    </source>
</evidence>
<keyword evidence="1" id="KW-0238">DNA-binding</keyword>
<feature type="domain" description="Lsr2 DNA-binding" evidence="3">
    <location>
        <begin position="79"/>
        <end position="113"/>
    </location>
</feature>
<accession>A0A543L0W9</accession>
<proteinExistence type="predicted"/>
<gene>
    <name evidence="4" type="ORF">FHX68_1095</name>
</gene>
<evidence type="ECO:0000259" key="2">
    <source>
        <dbReference type="Pfam" id="PF11774"/>
    </source>
</evidence>
<dbReference type="InterPro" id="IPR042261">
    <property type="entry name" value="Lsr2-like_dimerization"/>
</dbReference>
<dbReference type="Gene3D" id="4.10.320.10">
    <property type="entry name" value="E3-binding domain"/>
    <property type="match status" value="1"/>
</dbReference>
<protein>
    <submittedName>
        <fullName evidence="4">Lsr2 protein</fullName>
    </submittedName>
</protein>
<comment type="caution">
    <text evidence="4">The sequence shown here is derived from an EMBL/GenBank/DDBJ whole genome shotgun (WGS) entry which is preliminary data.</text>
</comment>
<dbReference type="OrthoDB" id="4113332at2"/>